<proteinExistence type="predicted"/>
<reference evidence="1 2" key="1">
    <citation type="submission" date="2024-04" db="EMBL/GenBank/DDBJ databases">
        <title>Novel species of the genus Ideonella isolated from streams.</title>
        <authorList>
            <person name="Lu H."/>
        </authorList>
    </citation>
    <scope>NUCLEOTIDE SEQUENCE [LARGE SCALE GENOMIC DNA]</scope>
    <source>
        <strain evidence="1 2">DXS29W</strain>
    </source>
</reference>
<accession>A0ABU9BVP2</accession>
<organism evidence="1 2">
    <name type="scientific">Ideonella lacteola</name>
    <dbReference type="NCBI Taxonomy" id="2984193"/>
    <lineage>
        <taxon>Bacteria</taxon>
        <taxon>Pseudomonadati</taxon>
        <taxon>Pseudomonadota</taxon>
        <taxon>Betaproteobacteria</taxon>
        <taxon>Burkholderiales</taxon>
        <taxon>Sphaerotilaceae</taxon>
        <taxon>Ideonella</taxon>
    </lineage>
</organism>
<evidence type="ECO:0000313" key="2">
    <source>
        <dbReference type="Proteomes" id="UP001371218"/>
    </source>
</evidence>
<name>A0ABU9BVP2_9BURK</name>
<sequence>MPRRLTASNAMSWPIPLVVYRRWLPARPEALAELHDEQVGGRILKVEDGRG</sequence>
<gene>
    <name evidence="1" type="ORF">AACH06_23570</name>
</gene>
<protein>
    <submittedName>
        <fullName evidence="1">Uncharacterized protein</fullName>
    </submittedName>
</protein>
<comment type="caution">
    <text evidence="1">The sequence shown here is derived from an EMBL/GenBank/DDBJ whole genome shotgun (WGS) entry which is preliminary data.</text>
</comment>
<dbReference type="Proteomes" id="UP001371218">
    <property type="component" value="Unassembled WGS sequence"/>
</dbReference>
<evidence type="ECO:0000313" key="1">
    <source>
        <dbReference type="EMBL" id="MEK8033814.1"/>
    </source>
</evidence>
<keyword evidence="2" id="KW-1185">Reference proteome</keyword>
<dbReference type="RefSeq" id="WP_341428236.1">
    <property type="nucleotide sequence ID" value="NZ_JBBUTG010000021.1"/>
</dbReference>
<dbReference type="EMBL" id="JBBUTG010000021">
    <property type="protein sequence ID" value="MEK8033814.1"/>
    <property type="molecule type" value="Genomic_DNA"/>
</dbReference>